<evidence type="ECO:0000313" key="4">
    <source>
        <dbReference type="EnsemblMetazoa" id="G7449.2:cds"/>
    </source>
</evidence>
<dbReference type="PROSITE" id="PS00028">
    <property type="entry name" value="ZINC_FINGER_C2H2_1"/>
    <property type="match status" value="1"/>
</dbReference>
<reference evidence="4" key="1">
    <citation type="submission" date="2022-08" db="UniProtKB">
        <authorList>
            <consortium name="EnsemblMetazoa"/>
        </authorList>
    </citation>
    <scope>IDENTIFICATION</scope>
    <source>
        <strain evidence="4">05x7-T-G4-1.051#20</strain>
    </source>
</reference>
<evidence type="ECO:0000256" key="1">
    <source>
        <dbReference type="PROSITE-ProRule" id="PRU00042"/>
    </source>
</evidence>
<dbReference type="EnsemblMetazoa" id="G7449.2">
    <property type="protein sequence ID" value="G7449.2:cds"/>
    <property type="gene ID" value="G7449"/>
</dbReference>
<name>A0A8W8NQS5_MAGGI</name>
<protein>
    <recommendedName>
        <fullName evidence="3">C2H2-type domain-containing protein</fullName>
    </recommendedName>
</protein>
<keyword evidence="1" id="KW-0863">Zinc-finger</keyword>
<dbReference type="Proteomes" id="UP000005408">
    <property type="component" value="Unassembled WGS sequence"/>
</dbReference>
<evidence type="ECO:0000256" key="2">
    <source>
        <dbReference type="SAM" id="MobiDB-lite"/>
    </source>
</evidence>
<dbReference type="PROSITE" id="PS50157">
    <property type="entry name" value="ZINC_FINGER_C2H2_2"/>
    <property type="match status" value="1"/>
</dbReference>
<dbReference type="InterPro" id="IPR013087">
    <property type="entry name" value="Znf_C2H2_type"/>
</dbReference>
<dbReference type="AlphaFoldDB" id="A0A8W8NQS5"/>
<dbReference type="GO" id="GO:0008270">
    <property type="term" value="F:zinc ion binding"/>
    <property type="evidence" value="ECO:0007669"/>
    <property type="project" value="UniProtKB-KW"/>
</dbReference>
<evidence type="ECO:0000259" key="3">
    <source>
        <dbReference type="PROSITE" id="PS50157"/>
    </source>
</evidence>
<proteinExistence type="predicted"/>
<organism evidence="4 5">
    <name type="scientific">Magallana gigas</name>
    <name type="common">Pacific oyster</name>
    <name type="synonym">Crassostrea gigas</name>
    <dbReference type="NCBI Taxonomy" id="29159"/>
    <lineage>
        <taxon>Eukaryota</taxon>
        <taxon>Metazoa</taxon>
        <taxon>Spiralia</taxon>
        <taxon>Lophotrochozoa</taxon>
        <taxon>Mollusca</taxon>
        <taxon>Bivalvia</taxon>
        <taxon>Autobranchia</taxon>
        <taxon>Pteriomorphia</taxon>
        <taxon>Ostreida</taxon>
        <taxon>Ostreoidea</taxon>
        <taxon>Ostreidae</taxon>
        <taxon>Magallana</taxon>
    </lineage>
</organism>
<dbReference type="InterPro" id="IPR046496">
    <property type="entry name" value="DUF6589"/>
</dbReference>
<sequence length="1006" mass="115603">MLFCIGRYVSRYTWEVNGGKRLVRIDDDIKTRLTKLYEKRNELFSEIKETVISKAHLRTPVSNKRERQKNTPTPRKPKIRRLLPFNSPEVRAAPIDKPPAERSILPHEKEPWIKRLDQSSTNDASTQTKTYHEKDFDVKIMAKYGSSHRSSIISDPTQQAICKAMLNGRMSFVHHIMKSDQYKQAVLQEVCKHIHKEICEICRKEENQLHYHTEIADWESLLHYLKGKATVTVRLLQSVLLKDASEQEVKGHKVISLCTGFSVFLYSRNHTLSRLQYTIGLLLDQCGATKEAISILHDLGFSVSPSALHRKKRDIVLKQEERIDNTVARYVSERRDVMTCEKIIKDYEDTTYQLTEKVEGPIQSPRIPVCNMHCTLLSNGCGAQLNAFTTLELWDCSRTAFSSTKLSSEVTFSMNYRNMHTTSAMQKPETVVFDTRVNKVSNTETLNSSGNQENLVAYLKKKMLRRKDNPCIPIEILGDNVDILITPANMTSDRQRKSWHWFLLLATQKRIIDQELPTNKPVADIETISSCVFFPSKVEILDFQRNIQFHVARILSNFIGELKSFEKLLPNYIPHPQIEKTSQKSVFINCDLIDESENSSDGMIRIMQRVHSLAVPFIDGTVEKVVLGGDVLTNERAMSAQQAMRNNESSYEKLLGVIHRPEGLHRQMNFLMSVYQEFYKEESSSDGGSLYQLRNLINRRNVSGAEQVTKDFRSHMNFVVDAMSGYVVAAFMSLHSMNDMDDKPGSFPLFSLMNENQKTDWLYDQADLVMDVLGVKDTAYIDELNENIKQLDIDCNKLCEMKSATGFQCALCDKHYVTEGHFRNHLKKKHQWQFHESTLTKRSDSVVSSFIRMALLLVDSCDAYRMGDGERCLRNAKFEWMYAGALGHTKYKLWLWRYIAYIVAILSPKESFEYKWNICQNLMGGVDQNIPNDNCVELQIKKIKSQLNTQGSNKSFNSAKVVTMSTQVIDNMKQKLMQVNNTVRAGRKRPQVDKSVDIGRIAECVL</sequence>
<keyword evidence="1" id="KW-0862">Zinc</keyword>
<dbReference type="Pfam" id="PF20231">
    <property type="entry name" value="DUF6589"/>
    <property type="match status" value="1"/>
</dbReference>
<accession>A0A8W8NQS5</accession>
<keyword evidence="1" id="KW-0479">Metal-binding</keyword>
<feature type="region of interest" description="Disordered" evidence="2">
    <location>
        <begin position="59"/>
        <end position="79"/>
    </location>
</feature>
<evidence type="ECO:0000313" key="5">
    <source>
        <dbReference type="Proteomes" id="UP000005408"/>
    </source>
</evidence>
<feature type="domain" description="C2H2-type" evidence="3">
    <location>
        <begin position="807"/>
        <end position="830"/>
    </location>
</feature>
<keyword evidence="5" id="KW-1185">Reference proteome</keyword>